<keyword evidence="1" id="KW-0560">Oxidoreductase</keyword>
<reference evidence="3 4" key="1">
    <citation type="submission" date="2024-02" db="EMBL/GenBank/DDBJ databases">
        <title>Discinaceae phylogenomics.</title>
        <authorList>
            <person name="Dirks A.C."/>
            <person name="James T.Y."/>
        </authorList>
    </citation>
    <scope>NUCLEOTIDE SEQUENCE [LARGE SCALE GENOMIC DNA]</scope>
    <source>
        <strain evidence="3 4">ACD0624</strain>
    </source>
</reference>
<dbReference type="Pfam" id="PF00248">
    <property type="entry name" value="Aldo_ket_red"/>
    <property type="match status" value="1"/>
</dbReference>
<proteinExistence type="predicted"/>
<protein>
    <recommendedName>
        <fullName evidence="2">NADP-dependent oxidoreductase domain-containing protein</fullName>
    </recommendedName>
</protein>
<evidence type="ECO:0000313" key="4">
    <source>
        <dbReference type="Proteomes" id="UP001447188"/>
    </source>
</evidence>
<dbReference type="PRINTS" id="PR00069">
    <property type="entry name" value="ALDKETRDTASE"/>
</dbReference>
<keyword evidence="4" id="KW-1185">Reference proteome</keyword>
<dbReference type="InterPro" id="IPR020471">
    <property type="entry name" value="AKR"/>
</dbReference>
<name>A0ABR3GPT6_9PEZI</name>
<dbReference type="PANTHER" id="PTHR42686:SF1">
    <property type="entry name" value="GH17980P-RELATED"/>
    <property type="match status" value="1"/>
</dbReference>
<evidence type="ECO:0000256" key="1">
    <source>
        <dbReference type="ARBA" id="ARBA00023002"/>
    </source>
</evidence>
<organism evidence="3 4">
    <name type="scientific">Discina gigas</name>
    <dbReference type="NCBI Taxonomy" id="1032678"/>
    <lineage>
        <taxon>Eukaryota</taxon>
        <taxon>Fungi</taxon>
        <taxon>Dikarya</taxon>
        <taxon>Ascomycota</taxon>
        <taxon>Pezizomycotina</taxon>
        <taxon>Pezizomycetes</taxon>
        <taxon>Pezizales</taxon>
        <taxon>Discinaceae</taxon>
        <taxon>Discina</taxon>
    </lineage>
</organism>
<dbReference type="InterPro" id="IPR036812">
    <property type="entry name" value="NAD(P)_OxRdtase_dom_sf"/>
</dbReference>
<feature type="domain" description="NADP-dependent oxidoreductase" evidence="2">
    <location>
        <begin position="11"/>
        <end position="311"/>
    </location>
</feature>
<accession>A0ABR3GPT6</accession>
<dbReference type="InterPro" id="IPR023210">
    <property type="entry name" value="NADP_OxRdtase_dom"/>
</dbReference>
<evidence type="ECO:0000259" key="2">
    <source>
        <dbReference type="Pfam" id="PF00248"/>
    </source>
</evidence>
<dbReference type="Proteomes" id="UP001447188">
    <property type="component" value="Unassembled WGS sequence"/>
</dbReference>
<dbReference type="EMBL" id="JBBBZM010000028">
    <property type="protein sequence ID" value="KAL0637941.1"/>
    <property type="molecule type" value="Genomic_DNA"/>
</dbReference>
<sequence length="350" mass="37620">MSSANPLFLPPLILGTATFNNQYNHSPHSLPTTTIIHRALAAGISAFDTSPYYGPAELLLAAALSTSSHHRSSYHLLTKVGRIAANTFDYSPAWIRASVARSLHRLNTTYLDVVYCHDVEFVSPPEVIAAVRTLRALRDEGLVRYIGISGYPTNVLVDLSLLVLGETGEPLDAVMSYAHYTLQNTALAQHGVLGRLLEDARVGCVLNGSPLGMGLLRSQGVPVGGMGDFHPAPLELRLRCAEASGACGEAGEKLESVALRFALEGWTRDGAKGGTVVGGGGRGGEGKMGISVAGVSYLHELEELLVIWKEVKKVAEKRQLEERVRGVFGKEWSDYSWPSPGVGFTRESKL</sequence>
<dbReference type="SUPFAM" id="SSF51430">
    <property type="entry name" value="NAD(P)-linked oxidoreductase"/>
    <property type="match status" value="1"/>
</dbReference>
<dbReference type="PANTHER" id="PTHR42686">
    <property type="entry name" value="GH17980P-RELATED"/>
    <property type="match status" value="1"/>
</dbReference>
<evidence type="ECO:0000313" key="3">
    <source>
        <dbReference type="EMBL" id="KAL0637941.1"/>
    </source>
</evidence>
<dbReference type="Gene3D" id="3.20.20.100">
    <property type="entry name" value="NADP-dependent oxidoreductase domain"/>
    <property type="match status" value="1"/>
</dbReference>
<comment type="caution">
    <text evidence="3">The sequence shown here is derived from an EMBL/GenBank/DDBJ whole genome shotgun (WGS) entry which is preliminary data.</text>
</comment>
<gene>
    <name evidence="3" type="ORF">Q9L58_003019</name>
</gene>